<dbReference type="InterPro" id="IPR005178">
    <property type="entry name" value="Ostalpha/TMEM184C"/>
</dbReference>
<keyword evidence="4 5" id="KW-0472">Membrane</keyword>
<evidence type="ECO:0000256" key="3">
    <source>
        <dbReference type="ARBA" id="ARBA00022989"/>
    </source>
</evidence>
<organism evidence="6 7">
    <name type="scientific">Cerrena zonata</name>
    <dbReference type="NCBI Taxonomy" id="2478898"/>
    <lineage>
        <taxon>Eukaryota</taxon>
        <taxon>Fungi</taxon>
        <taxon>Dikarya</taxon>
        <taxon>Basidiomycota</taxon>
        <taxon>Agaricomycotina</taxon>
        <taxon>Agaricomycetes</taxon>
        <taxon>Polyporales</taxon>
        <taxon>Cerrenaceae</taxon>
        <taxon>Cerrena</taxon>
    </lineage>
</organism>
<accession>A0AAW0FE72</accession>
<name>A0AAW0FE72_9APHY</name>
<evidence type="ECO:0008006" key="8">
    <source>
        <dbReference type="Google" id="ProtNLM"/>
    </source>
</evidence>
<feature type="transmembrane region" description="Helical" evidence="5">
    <location>
        <begin position="66"/>
        <end position="88"/>
    </location>
</feature>
<keyword evidence="7" id="KW-1185">Reference proteome</keyword>
<evidence type="ECO:0000256" key="4">
    <source>
        <dbReference type="ARBA" id="ARBA00023136"/>
    </source>
</evidence>
<dbReference type="GO" id="GO:0016020">
    <property type="term" value="C:membrane"/>
    <property type="evidence" value="ECO:0007669"/>
    <property type="project" value="UniProtKB-SubCell"/>
</dbReference>
<dbReference type="AlphaFoldDB" id="A0AAW0FE72"/>
<evidence type="ECO:0000313" key="7">
    <source>
        <dbReference type="Proteomes" id="UP001385951"/>
    </source>
</evidence>
<dbReference type="EMBL" id="JASBNA010000064">
    <property type="protein sequence ID" value="KAK7679016.1"/>
    <property type="molecule type" value="Genomic_DNA"/>
</dbReference>
<comment type="subcellular location">
    <subcellularLocation>
        <location evidence="1">Membrane</location>
        <topology evidence="1">Multi-pass membrane protein</topology>
    </subcellularLocation>
</comment>
<dbReference type="PANTHER" id="PTHR23423">
    <property type="entry name" value="ORGANIC SOLUTE TRANSPORTER-RELATED"/>
    <property type="match status" value="1"/>
</dbReference>
<reference evidence="6 7" key="1">
    <citation type="submission" date="2022-09" db="EMBL/GenBank/DDBJ databases">
        <authorList>
            <person name="Palmer J.M."/>
        </authorList>
    </citation>
    <scope>NUCLEOTIDE SEQUENCE [LARGE SCALE GENOMIC DNA]</scope>
    <source>
        <strain evidence="6 7">DSM 7382</strain>
    </source>
</reference>
<gene>
    <name evidence="6" type="ORF">QCA50_017960</name>
</gene>
<comment type="caution">
    <text evidence="6">The sequence shown here is derived from an EMBL/GenBank/DDBJ whole genome shotgun (WGS) entry which is preliminary data.</text>
</comment>
<feature type="transmembrane region" description="Helical" evidence="5">
    <location>
        <begin position="100"/>
        <end position="119"/>
    </location>
</feature>
<dbReference type="Pfam" id="PF03619">
    <property type="entry name" value="Solute_trans_a"/>
    <property type="match status" value="1"/>
</dbReference>
<evidence type="ECO:0000256" key="2">
    <source>
        <dbReference type="ARBA" id="ARBA00022692"/>
    </source>
</evidence>
<evidence type="ECO:0000313" key="6">
    <source>
        <dbReference type="EMBL" id="KAK7679016.1"/>
    </source>
</evidence>
<keyword evidence="3 5" id="KW-1133">Transmembrane helix</keyword>
<evidence type="ECO:0000256" key="1">
    <source>
        <dbReference type="ARBA" id="ARBA00004141"/>
    </source>
</evidence>
<keyword evidence="2 5" id="KW-0812">Transmembrane</keyword>
<dbReference type="Proteomes" id="UP001385951">
    <property type="component" value="Unassembled WGS sequence"/>
</dbReference>
<evidence type="ECO:0000256" key="5">
    <source>
        <dbReference type="SAM" id="Phobius"/>
    </source>
</evidence>
<proteinExistence type="predicted"/>
<protein>
    <recommendedName>
        <fullName evidence="8">Vomeronasal type-1 receptor</fullName>
    </recommendedName>
</protein>
<sequence length="122" mass="13823">MYTVKWSVLQYVMIRPSTSCILTPGFRSLLIQSYSYHDSSFDSGYHLPKKGILCESGSWSFHTAKAYITVIDAVSITIALYGLLMFYGLTKDELKGRRPLAKFLAIKLIVMFTFYQALFGAL</sequence>